<organism evidence="2 3">
    <name type="scientific">Streptomyces osmaniensis</name>
    <dbReference type="NCBI Taxonomy" id="593134"/>
    <lineage>
        <taxon>Bacteria</taxon>
        <taxon>Bacillati</taxon>
        <taxon>Actinomycetota</taxon>
        <taxon>Actinomycetes</taxon>
        <taxon>Kitasatosporales</taxon>
        <taxon>Streptomycetaceae</taxon>
        <taxon>Streptomyces</taxon>
    </lineage>
</organism>
<proteinExistence type="predicted"/>
<reference evidence="3" key="1">
    <citation type="journal article" date="2019" name="Int. J. Syst. Evol. Microbiol.">
        <title>The Global Catalogue of Microorganisms (GCM) 10K type strain sequencing project: providing services to taxonomists for standard genome sequencing and annotation.</title>
        <authorList>
            <consortium name="The Broad Institute Genomics Platform"/>
            <consortium name="The Broad Institute Genome Sequencing Center for Infectious Disease"/>
            <person name="Wu L."/>
            <person name="Ma J."/>
        </authorList>
    </citation>
    <scope>NUCLEOTIDE SEQUENCE [LARGE SCALE GENOMIC DNA]</scope>
    <source>
        <strain evidence="3">JCM 17656</strain>
    </source>
</reference>
<evidence type="ECO:0000259" key="1">
    <source>
        <dbReference type="SMART" id="SM00421"/>
    </source>
</evidence>
<dbReference type="SMART" id="SM00421">
    <property type="entry name" value="HTH_LUXR"/>
    <property type="match status" value="1"/>
</dbReference>
<evidence type="ECO:0000313" key="3">
    <source>
        <dbReference type="Proteomes" id="UP001500707"/>
    </source>
</evidence>
<feature type="domain" description="HTH luxR-type" evidence="1">
    <location>
        <begin position="17"/>
        <end position="74"/>
    </location>
</feature>
<dbReference type="InterPro" id="IPR036388">
    <property type="entry name" value="WH-like_DNA-bd_sf"/>
</dbReference>
<comment type="caution">
    <text evidence="2">The sequence shown here is derived from an EMBL/GenBank/DDBJ whole genome shotgun (WGS) entry which is preliminary data.</text>
</comment>
<dbReference type="Proteomes" id="UP001500707">
    <property type="component" value="Unassembled WGS sequence"/>
</dbReference>
<protein>
    <recommendedName>
        <fullName evidence="1">HTH luxR-type domain-containing protein</fullName>
    </recommendedName>
</protein>
<name>A0ABP6YYB9_9ACTN</name>
<dbReference type="SUPFAM" id="SSF46894">
    <property type="entry name" value="C-terminal effector domain of the bipartite response regulators"/>
    <property type="match status" value="1"/>
</dbReference>
<dbReference type="Gene3D" id="1.10.10.10">
    <property type="entry name" value="Winged helix-like DNA-binding domain superfamily/Winged helix DNA-binding domain"/>
    <property type="match status" value="1"/>
</dbReference>
<evidence type="ECO:0000313" key="2">
    <source>
        <dbReference type="EMBL" id="GAA3590937.1"/>
    </source>
</evidence>
<accession>A0ABP6YYB9</accession>
<gene>
    <name evidence="2" type="ORF">GCM10022295_85740</name>
</gene>
<dbReference type="InterPro" id="IPR016032">
    <property type="entry name" value="Sig_transdc_resp-reg_C-effctor"/>
</dbReference>
<dbReference type="EMBL" id="BAABCE010000027">
    <property type="protein sequence ID" value="GAA3590937.1"/>
    <property type="molecule type" value="Genomic_DNA"/>
</dbReference>
<sequence>MTAPVMVGPSPAGGGPVPFLTDIEYGVLEGRANGLNATAIAARLQYSYRAIEDAATRTVRKLGARDMAHAVFLACHAGLLDGRPQRHGDHAGFAAHRYRDEEPCEACWEGERAYRRDRRAARKANVA</sequence>
<keyword evidence="3" id="KW-1185">Reference proteome</keyword>
<dbReference type="InterPro" id="IPR000792">
    <property type="entry name" value="Tscrpt_reg_LuxR_C"/>
</dbReference>